<feature type="domain" description="HNH nuclease" evidence="1">
    <location>
        <begin position="6"/>
        <end position="55"/>
    </location>
</feature>
<accession>A0ABS3N1S1</accession>
<dbReference type="CDD" id="cd00085">
    <property type="entry name" value="HNHc"/>
    <property type="match status" value="1"/>
</dbReference>
<evidence type="ECO:0000259" key="1">
    <source>
        <dbReference type="SMART" id="SM00507"/>
    </source>
</evidence>
<keyword evidence="2" id="KW-0378">Hydrolase</keyword>
<dbReference type="InterPro" id="IPR002711">
    <property type="entry name" value="HNH"/>
</dbReference>
<dbReference type="Gene3D" id="1.10.30.50">
    <property type="match status" value="1"/>
</dbReference>
<organism evidence="2 3">
    <name type="scientific">Metabacillus bambusae</name>
    <dbReference type="NCBI Taxonomy" id="2795218"/>
    <lineage>
        <taxon>Bacteria</taxon>
        <taxon>Bacillati</taxon>
        <taxon>Bacillota</taxon>
        <taxon>Bacilli</taxon>
        <taxon>Bacillales</taxon>
        <taxon>Bacillaceae</taxon>
        <taxon>Metabacillus</taxon>
    </lineage>
</organism>
<comment type="caution">
    <text evidence="2">The sequence shown here is derived from an EMBL/GenBank/DDBJ whole genome shotgun (WGS) entry which is preliminary data.</text>
</comment>
<evidence type="ECO:0000313" key="3">
    <source>
        <dbReference type="Proteomes" id="UP000663981"/>
    </source>
</evidence>
<proteinExistence type="predicted"/>
<evidence type="ECO:0000313" key="2">
    <source>
        <dbReference type="EMBL" id="MBO1511868.1"/>
    </source>
</evidence>
<dbReference type="GO" id="GO:0004519">
    <property type="term" value="F:endonuclease activity"/>
    <property type="evidence" value="ECO:0007669"/>
    <property type="project" value="UniProtKB-KW"/>
</dbReference>
<protein>
    <submittedName>
        <fullName evidence="2">HNH endonuclease</fullName>
    </submittedName>
</protein>
<keyword evidence="2" id="KW-0540">Nuclease</keyword>
<keyword evidence="2" id="KW-0255">Endonuclease</keyword>
<gene>
    <name evidence="2" type="ORF">I7822_09315</name>
</gene>
<dbReference type="RefSeq" id="WP_207977266.1">
    <property type="nucleotide sequence ID" value="NZ_JAGDEL010000005.1"/>
</dbReference>
<sequence length="68" mass="7811">MEVITMLKCVIIEESNFICFYYGEYGDTIDHIVPKSKGGLTNPKNCVCACFQCNQLKNDKLIEEFIVR</sequence>
<dbReference type="PANTHER" id="PTHR33877:SF2">
    <property type="entry name" value="OS07G0170200 PROTEIN"/>
    <property type="match status" value="1"/>
</dbReference>
<name>A0ABS3N1S1_9BACI</name>
<keyword evidence="3" id="KW-1185">Reference proteome</keyword>
<dbReference type="Pfam" id="PF01844">
    <property type="entry name" value="HNH"/>
    <property type="match status" value="1"/>
</dbReference>
<dbReference type="Proteomes" id="UP000663981">
    <property type="component" value="Unassembled WGS sequence"/>
</dbReference>
<dbReference type="EMBL" id="JAGDEL010000005">
    <property type="protein sequence ID" value="MBO1511868.1"/>
    <property type="molecule type" value="Genomic_DNA"/>
</dbReference>
<reference evidence="2 3" key="1">
    <citation type="submission" date="2021-03" db="EMBL/GenBank/DDBJ databases">
        <title>Whole genome sequence of Metabacillus bambusae BG109.</title>
        <authorList>
            <person name="Jeong J.W."/>
        </authorList>
    </citation>
    <scope>NUCLEOTIDE SEQUENCE [LARGE SCALE GENOMIC DNA]</scope>
    <source>
        <strain evidence="2 3">BG109</strain>
    </source>
</reference>
<dbReference type="PANTHER" id="PTHR33877">
    <property type="entry name" value="SLL1193 PROTEIN"/>
    <property type="match status" value="1"/>
</dbReference>
<dbReference type="InterPro" id="IPR003615">
    <property type="entry name" value="HNH_nuc"/>
</dbReference>
<dbReference type="InterPro" id="IPR052892">
    <property type="entry name" value="NA-targeting_endonuclease"/>
</dbReference>
<dbReference type="SMART" id="SM00507">
    <property type="entry name" value="HNHc"/>
    <property type="match status" value="1"/>
</dbReference>